<dbReference type="Proteomes" id="UP000014204">
    <property type="component" value="Unassembled WGS sequence"/>
</dbReference>
<protein>
    <submittedName>
        <fullName evidence="3">Uncharacterized protein</fullName>
    </submittedName>
</protein>
<evidence type="ECO:0000256" key="1">
    <source>
        <dbReference type="SAM" id="MobiDB-lite"/>
    </source>
</evidence>
<dbReference type="AlphaFoldDB" id="R9KY99"/>
<gene>
    <name evidence="3" type="ORF">C811_01605</name>
</gene>
<dbReference type="RefSeq" id="WP_016309803.1">
    <property type="nucleotide sequence ID" value="NZ_KE159646.1"/>
</dbReference>
<evidence type="ECO:0000313" key="4">
    <source>
        <dbReference type="Proteomes" id="UP000014204"/>
    </source>
</evidence>
<feature type="compositionally biased region" description="Low complexity" evidence="1">
    <location>
        <begin position="31"/>
        <end position="42"/>
    </location>
</feature>
<dbReference type="EMBL" id="ASSY01000008">
    <property type="protein sequence ID" value="EOS51186.1"/>
    <property type="molecule type" value="Genomic_DNA"/>
</dbReference>
<comment type="caution">
    <text evidence="3">The sequence shown here is derived from an EMBL/GenBank/DDBJ whole genome shotgun (WGS) entry which is preliminary data.</text>
</comment>
<evidence type="ECO:0000256" key="2">
    <source>
        <dbReference type="SAM" id="SignalP"/>
    </source>
</evidence>
<proteinExistence type="predicted"/>
<feature type="region of interest" description="Disordered" evidence="1">
    <location>
        <begin position="31"/>
        <end position="67"/>
    </location>
</feature>
<accession>R9KY99</accession>
<organism evidence="3 4">
    <name type="scientific">Adlercreutzia caecimuris B7</name>
    <dbReference type="NCBI Taxonomy" id="1235794"/>
    <lineage>
        <taxon>Bacteria</taxon>
        <taxon>Bacillati</taxon>
        <taxon>Actinomycetota</taxon>
        <taxon>Coriobacteriia</taxon>
        <taxon>Eggerthellales</taxon>
        <taxon>Eggerthellaceae</taxon>
        <taxon>Adlercreutzia</taxon>
    </lineage>
</organism>
<keyword evidence="2" id="KW-0732">Signal</keyword>
<keyword evidence="4" id="KW-1185">Reference proteome</keyword>
<name>R9KY99_9ACTN</name>
<dbReference type="HOGENOM" id="CLU_096385_0_0_11"/>
<reference evidence="3 4" key="1">
    <citation type="submission" date="2013-04" db="EMBL/GenBank/DDBJ databases">
        <title>The Genome Sequence of Enterorhabdus caecimuris B7.</title>
        <authorList>
            <consortium name="The Broad Institute Genomics Platform"/>
            <consortium name="The Broad Institute Genome Sequencing Center for Infectious Disease"/>
            <person name="Earl A."/>
            <person name="Xavier R."/>
            <person name="Elson C."/>
            <person name="Duck W."/>
            <person name="Walker B."/>
            <person name="Young S."/>
            <person name="Zeng Q."/>
            <person name="Gargeya S."/>
            <person name="Fitzgerald M."/>
            <person name="Haas B."/>
            <person name="Abouelleil A."/>
            <person name="Allen A.W."/>
            <person name="Alvarado L."/>
            <person name="Arachchi H.M."/>
            <person name="Berlin A.M."/>
            <person name="Chapman S.B."/>
            <person name="Gainer-Dewar J."/>
            <person name="Goldberg J."/>
            <person name="Griggs A."/>
            <person name="Gujja S."/>
            <person name="Hansen M."/>
            <person name="Howarth C."/>
            <person name="Imamovic A."/>
            <person name="Ireland A."/>
            <person name="Larimer J."/>
            <person name="McCowan C."/>
            <person name="Murphy C."/>
            <person name="Pearson M."/>
            <person name="Poon T.W."/>
            <person name="Priest M."/>
            <person name="Roberts A."/>
            <person name="Saif S."/>
            <person name="Shea T."/>
            <person name="Sisk P."/>
            <person name="Sykes S."/>
            <person name="Wortman J."/>
            <person name="Nusbaum C."/>
            <person name="Birren B."/>
        </authorList>
    </citation>
    <scope>NUCLEOTIDE SEQUENCE [LARGE SCALE GENOMIC DNA]</scope>
    <source>
        <strain evidence="3 4">B7</strain>
    </source>
</reference>
<feature type="chain" id="PRO_5004476151" evidence="2">
    <location>
        <begin position="23"/>
        <end position="252"/>
    </location>
</feature>
<dbReference type="OrthoDB" id="9872306at2"/>
<sequence>MKNCKAKLLSILLIVCMSGLFALSGCQPSCQPPSSSSDDGQGATPNSKTVEESEADRETPSLPGVSMTGALTLDSSSRDNLGWSGVMNVEIKSATIYRSYNEAKDHVGHLVAGKDALKDAPILICEVYLDNHDAKSDAQDEKFRANFMFLGPDRIPVTFFAAPEQSERTDIGGSDSMTFSLPKGDSTIIYVGFSVPQTWFDGSADMNNRDYIAFGGSKEEYHQVGEGAVPNHDFIWLTASVCDGKDQSKTEK</sequence>
<evidence type="ECO:0000313" key="3">
    <source>
        <dbReference type="EMBL" id="EOS51186.1"/>
    </source>
</evidence>
<feature type="signal peptide" evidence="2">
    <location>
        <begin position="1"/>
        <end position="22"/>
    </location>
</feature>
<dbReference type="STRING" id="1235794.C811_01605"/>
<dbReference type="GeneID" id="82191985"/>
<dbReference type="PROSITE" id="PS51257">
    <property type="entry name" value="PROKAR_LIPOPROTEIN"/>
    <property type="match status" value="1"/>
</dbReference>